<evidence type="ECO:0000313" key="2">
    <source>
        <dbReference type="EMBL" id="MEQ2205149.1"/>
    </source>
</evidence>
<evidence type="ECO:0000313" key="3">
    <source>
        <dbReference type="Proteomes" id="UP001434883"/>
    </source>
</evidence>
<accession>A0ABV0RAH9</accession>
<dbReference type="Gene3D" id="2.60.40.10">
    <property type="entry name" value="Immunoglobulins"/>
    <property type="match status" value="1"/>
</dbReference>
<dbReference type="InterPro" id="IPR036116">
    <property type="entry name" value="FN3_sf"/>
</dbReference>
<sequence>IATHVVTGILYGAKPFFVFDRDVSEEEHHQDIEGYLKLMINKIPSVSIGGSGSVKLEDTDVKKEVLSGENALCYVFTSLGVDEPYLTALSDYLKETPMDNSDDLHSLDVEKEQWYASKDVGDGMRTKAKLFSEFAEANKENKNTKFLIVALTDEDQEGSTIYLYKGGFTISENFKPPSRPETVFDTNHSRVTLKISPPRFGAENITSYSVEYCVHGEDAWKQTTARQTGEVTVTITTRDRGPKFS</sequence>
<keyword evidence="3" id="KW-1185">Reference proteome</keyword>
<dbReference type="Proteomes" id="UP001434883">
    <property type="component" value="Unassembled WGS sequence"/>
</dbReference>
<dbReference type="InterPro" id="IPR003961">
    <property type="entry name" value="FN3_dom"/>
</dbReference>
<comment type="caution">
    <text evidence="2">The sequence shown here is derived from an EMBL/GenBank/DDBJ whole genome shotgun (WGS) entry which is preliminary data.</text>
</comment>
<name>A0ABV0RAH9_9TELE</name>
<organism evidence="2 3">
    <name type="scientific">Xenoophorus captivus</name>
    <dbReference type="NCBI Taxonomy" id="1517983"/>
    <lineage>
        <taxon>Eukaryota</taxon>
        <taxon>Metazoa</taxon>
        <taxon>Chordata</taxon>
        <taxon>Craniata</taxon>
        <taxon>Vertebrata</taxon>
        <taxon>Euteleostomi</taxon>
        <taxon>Actinopterygii</taxon>
        <taxon>Neopterygii</taxon>
        <taxon>Teleostei</taxon>
        <taxon>Neoteleostei</taxon>
        <taxon>Acanthomorphata</taxon>
        <taxon>Ovalentaria</taxon>
        <taxon>Atherinomorphae</taxon>
        <taxon>Cyprinodontiformes</taxon>
        <taxon>Goodeidae</taxon>
        <taxon>Xenoophorus</taxon>
    </lineage>
</organism>
<dbReference type="InterPro" id="IPR052090">
    <property type="entry name" value="Cytolytic_pore-forming_toxin"/>
</dbReference>
<evidence type="ECO:0000259" key="1">
    <source>
        <dbReference type="PROSITE" id="PS50853"/>
    </source>
</evidence>
<proteinExistence type="predicted"/>
<dbReference type="InterPro" id="IPR040581">
    <property type="entry name" value="Thioredoxin_11"/>
</dbReference>
<dbReference type="EMBL" id="JAHRIN010040394">
    <property type="protein sequence ID" value="MEQ2205149.1"/>
    <property type="molecule type" value="Genomic_DNA"/>
</dbReference>
<dbReference type="InterPro" id="IPR013783">
    <property type="entry name" value="Ig-like_fold"/>
</dbReference>
<feature type="non-terminal residue" evidence="2">
    <location>
        <position position="1"/>
    </location>
</feature>
<dbReference type="CDD" id="cd00063">
    <property type="entry name" value="FN3"/>
    <property type="match status" value="1"/>
</dbReference>
<protein>
    <recommendedName>
        <fullName evidence="1">Fibronectin type-III domain-containing protein</fullName>
    </recommendedName>
</protein>
<dbReference type="PANTHER" id="PTHR31594">
    <property type="entry name" value="AIG1-TYPE G DOMAIN-CONTAINING PROTEIN"/>
    <property type="match status" value="1"/>
</dbReference>
<feature type="domain" description="Fibronectin type-III" evidence="1">
    <location>
        <begin position="176"/>
        <end position="245"/>
    </location>
</feature>
<reference evidence="2 3" key="1">
    <citation type="submission" date="2021-06" db="EMBL/GenBank/DDBJ databases">
        <authorList>
            <person name="Palmer J.M."/>
        </authorList>
    </citation>
    <scope>NUCLEOTIDE SEQUENCE [LARGE SCALE GENOMIC DNA]</scope>
    <source>
        <strain evidence="2 3">XC_2019</strain>
        <tissue evidence="2">Muscle</tissue>
    </source>
</reference>
<dbReference type="PANTHER" id="PTHR31594:SF16">
    <property type="entry name" value="SI:CH211-281L24.3"/>
    <property type="match status" value="1"/>
</dbReference>
<dbReference type="PROSITE" id="PS50853">
    <property type="entry name" value="FN3"/>
    <property type="match status" value="1"/>
</dbReference>
<gene>
    <name evidence="2" type="ORF">XENOCAPTIV_026808</name>
</gene>
<dbReference type="SUPFAM" id="SSF49265">
    <property type="entry name" value="Fibronectin type III"/>
    <property type="match status" value="1"/>
</dbReference>
<dbReference type="Pfam" id="PF18078">
    <property type="entry name" value="Thioredoxin_11"/>
    <property type="match status" value="1"/>
</dbReference>